<gene>
    <name evidence="8" type="ORF">J7S20_05710</name>
</gene>
<comment type="subunit">
    <text evidence="1">Monomer.</text>
</comment>
<evidence type="ECO:0000259" key="7">
    <source>
        <dbReference type="Pfam" id="PF11799"/>
    </source>
</evidence>
<keyword evidence="9" id="KW-1185">Reference proteome</keyword>
<dbReference type="InterPro" id="IPR050356">
    <property type="entry name" value="SulA_CellDiv_inhibitor"/>
</dbReference>
<evidence type="ECO:0000313" key="9">
    <source>
        <dbReference type="Proteomes" id="UP000676996"/>
    </source>
</evidence>
<dbReference type="CDD" id="cd03468">
    <property type="entry name" value="PolY_like"/>
    <property type="match status" value="1"/>
</dbReference>
<evidence type="ECO:0000256" key="5">
    <source>
        <dbReference type="ARBA" id="ARBA00049244"/>
    </source>
</evidence>
<proteinExistence type="predicted"/>
<name>A0A8T4IIH5_9SPHN</name>
<evidence type="ECO:0000256" key="4">
    <source>
        <dbReference type="ARBA" id="ARBA00025589"/>
    </source>
</evidence>
<dbReference type="InterPro" id="IPR017961">
    <property type="entry name" value="DNA_pol_Y-fam_little_finger"/>
</dbReference>
<dbReference type="GO" id="GO:0003684">
    <property type="term" value="F:damaged DNA binding"/>
    <property type="evidence" value="ECO:0007669"/>
    <property type="project" value="InterPro"/>
</dbReference>
<dbReference type="PANTHER" id="PTHR35369:SF2">
    <property type="entry name" value="BLR3025 PROTEIN"/>
    <property type="match status" value="1"/>
</dbReference>
<dbReference type="AlphaFoldDB" id="A0A8T4IIH5"/>
<protein>
    <recommendedName>
        <fullName evidence="2">DNA-directed DNA polymerase</fullName>
        <ecNumber evidence="2">2.7.7.7</ecNumber>
    </recommendedName>
</protein>
<dbReference type="InterPro" id="IPR043502">
    <property type="entry name" value="DNA/RNA_pol_sf"/>
</dbReference>
<feature type="domain" description="UmuC" evidence="6">
    <location>
        <begin position="33"/>
        <end position="179"/>
    </location>
</feature>
<evidence type="ECO:0000259" key="6">
    <source>
        <dbReference type="Pfam" id="PF00817"/>
    </source>
</evidence>
<evidence type="ECO:0000256" key="1">
    <source>
        <dbReference type="ARBA" id="ARBA00011245"/>
    </source>
</evidence>
<dbReference type="Pfam" id="PF11799">
    <property type="entry name" value="IMS_C"/>
    <property type="match status" value="1"/>
</dbReference>
<reference evidence="8" key="1">
    <citation type="submission" date="2021-04" db="EMBL/GenBank/DDBJ databases">
        <title>Ouciella asimina sp. nov., isolated from the surface seawater in the hydrothermal field of Okinawa Trough.</title>
        <authorList>
            <person name="Shuang W."/>
        </authorList>
    </citation>
    <scope>NUCLEOTIDE SEQUENCE</scope>
    <source>
        <strain evidence="8">LXI357</strain>
    </source>
</reference>
<dbReference type="InterPro" id="IPR001126">
    <property type="entry name" value="UmuC"/>
</dbReference>
<organism evidence="8 9">
    <name type="scientific">Stakelama marina</name>
    <dbReference type="NCBI Taxonomy" id="2826939"/>
    <lineage>
        <taxon>Bacteria</taxon>
        <taxon>Pseudomonadati</taxon>
        <taxon>Pseudomonadota</taxon>
        <taxon>Alphaproteobacteria</taxon>
        <taxon>Sphingomonadales</taxon>
        <taxon>Sphingomonadaceae</taxon>
        <taxon>Stakelama</taxon>
    </lineage>
</organism>
<keyword evidence="3" id="KW-0227">DNA damage</keyword>
<sequence length="530" mass="58636">MVTKAVSKRRYLAAYLPHLSAERIARTGAAPPDTPFALVEKKRGAMRITALSPAALALGLAPGMALADARARVPELPAHPHDRQADAALLAWLADACERYTPMVATKGEAGLILDLTGCGPSFRQKQESRGMEAVLAQESPGFRHDDEAERAIARDLADRLSQQQLTARLAFAATPDTAYALACFAGSNPHDLPVQALALDESVHIALMRAGLRTIGDLAARPRTPLAARFGTELPTMLARLLEEEDVRITPRRKLPPVVAERRFAEPMMTTGPLLGRIAELAGEACDDLRRRGQGGRHFGVALFRVDGHVARLSVETGAPTRTPAAIERLFHERLDALADPLDPGFGYDMLRFAVLHAETLDAKQDGLADRAGDKPDPGPLFDRLAVRFGAESVRRFHPRDHHFPEYAATTRPARAPVPQLAWHRPEPGEPPLRPLTLFDPPQAITVLAEVPDGPPYRFQWKGRQHRVTLAEGPERLAYPWWRHPEGKGPTRDYYRVEDEQGHRFWVFRHGLFGEQDDTPDWYLHGLFA</sequence>
<comment type="function">
    <text evidence="4">Poorly processive, error-prone DNA polymerase involved in untargeted mutagenesis. Copies undamaged DNA at stalled replication forks, which arise in vivo from mismatched or misaligned primer ends. These misaligned primers can be extended by PolIV. Exhibits no 3'-5' exonuclease (proofreading) activity. May be involved in translesional synthesis, in conjunction with the beta clamp from PolIII.</text>
</comment>
<dbReference type="EMBL" id="JAGRQC010000001">
    <property type="protein sequence ID" value="MBR0551996.1"/>
    <property type="molecule type" value="Genomic_DNA"/>
</dbReference>
<dbReference type="SUPFAM" id="SSF56672">
    <property type="entry name" value="DNA/RNA polymerases"/>
    <property type="match status" value="1"/>
</dbReference>
<comment type="caution">
    <text evidence="8">The sequence shown here is derived from an EMBL/GenBank/DDBJ whole genome shotgun (WGS) entry which is preliminary data.</text>
</comment>
<accession>A0A8T4IIH5</accession>
<dbReference type="Proteomes" id="UP000676996">
    <property type="component" value="Unassembled WGS sequence"/>
</dbReference>
<dbReference type="EC" id="2.7.7.7" evidence="2"/>
<evidence type="ECO:0000256" key="2">
    <source>
        <dbReference type="ARBA" id="ARBA00012417"/>
    </source>
</evidence>
<evidence type="ECO:0000256" key="3">
    <source>
        <dbReference type="ARBA" id="ARBA00022763"/>
    </source>
</evidence>
<dbReference type="Pfam" id="PF00817">
    <property type="entry name" value="IMS"/>
    <property type="match status" value="1"/>
</dbReference>
<evidence type="ECO:0000313" key="8">
    <source>
        <dbReference type="EMBL" id="MBR0551996.1"/>
    </source>
</evidence>
<comment type="catalytic activity">
    <reaction evidence="5">
        <text>DNA(n) + a 2'-deoxyribonucleoside 5'-triphosphate = DNA(n+1) + diphosphate</text>
        <dbReference type="Rhea" id="RHEA:22508"/>
        <dbReference type="Rhea" id="RHEA-COMP:17339"/>
        <dbReference type="Rhea" id="RHEA-COMP:17340"/>
        <dbReference type="ChEBI" id="CHEBI:33019"/>
        <dbReference type="ChEBI" id="CHEBI:61560"/>
        <dbReference type="ChEBI" id="CHEBI:173112"/>
        <dbReference type="EC" id="2.7.7.7"/>
    </reaction>
</comment>
<dbReference type="PANTHER" id="PTHR35369">
    <property type="entry name" value="BLR3025 PROTEIN-RELATED"/>
    <property type="match status" value="1"/>
</dbReference>
<feature type="domain" description="DNA polymerase Y-family little finger" evidence="7">
    <location>
        <begin position="259"/>
        <end position="362"/>
    </location>
</feature>
<dbReference type="GO" id="GO:0006281">
    <property type="term" value="P:DNA repair"/>
    <property type="evidence" value="ECO:0007669"/>
    <property type="project" value="InterPro"/>
</dbReference>